<name>A0A7W6MK38_9HYPH</name>
<keyword evidence="4" id="KW-1185">Reference proteome</keyword>
<organism evidence="3 4">
    <name type="scientific">Aureimonas pseudogalii</name>
    <dbReference type="NCBI Taxonomy" id="1744844"/>
    <lineage>
        <taxon>Bacteria</taxon>
        <taxon>Pseudomonadati</taxon>
        <taxon>Pseudomonadota</taxon>
        <taxon>Alphaproteobacteria</taxon>
        <taxon>Hyphomicrobiales</taxon>
        <taxon>Aurantimonadaceae</taxon>
        <taxon>Aureimonas</taxon>
    </lineage>
</organism>
<evidence type="ECO:0000256" key="2">
    <source>
        <dbReference type="ARBA" id="ARBA00022679"/>
    </source>
</evidence>
<dbReference type="AlphaFoldDB" id="A0A7W6MK38"/>
<dbReference type="Pfam" id="PF03808">
    <property type="entry name" value="Glyco_tran_WecG"/>
    <property type="match status" value="1"/>
</dbReference>
<dbReference type="NCBIfam" id="TIGR00696">
    <property type="entry name" value="wecG_tagA_cpsF"/>
    <property type="match status" value="1"/>
</dbReference>
<dbReference type="CDD" id="cd06533">
    <property type="entry name" value="Glyco_transf_WecG_TagA"/>
    <property type="match status" value="1"/>
</dbReference>
<comment type="caution">
    <text evidence="3">The sequence shown here is derived from an EMBL/GenBank/DDBJ whole genome shotgun (WGS) entry which is preliminary data.</text>
</comment>
<sequence length="278" mass="31589">MGFIEQNLDVASAKPLRRRAALDPHALANWPTVNLGGLPVTIAGREAVARGFVSHVLAHRESMQRPFYSTSSNGEVIALWSRDSEIYRDFQQADHILADGMPMVFYSRYFTDTPLPERIATTDLIHDVARLCVPEGLSFYFLGATERVNERAVEAMERLHPGLVFAGRRNGYFRPDEEADLVDEINASRADILWVGMGVPLEQRFILRNLDRLTNISVVKTCGGLFDFLSGDRPRAPYWMQATGFEWAFRAWQEPLRLGPRYIRTNGTALWQLFVNSR</sequence>
<dbReference type="PANTHER" id="PTHR34136:SF1">
    <property type="entry name" value="UDP-N-ACETYL-D-MANNOSAMINURONIC ACID TRANSFERASE"/>
    <property type="match status" value="1"/>
</dbReference>
<reference evidence="3 4" key="1">
    <citation type="submission" date="2020-08" db="EMBL/GenBank/DDBJ databases">
        <title>Genomic Encyclopedia of Type Strains, Phase IV (KMG-IV): sequencing the most valuable type-strain genomes for metagenomic binning, comparative biology and taxonomic classification.</title>
        <authorList>
            <person name="Goeker M."/>
        </authorList>
    </citation>
    <scope>NUCLEOTIDE SEQUENCE [LARGE SCALE GENOMIC DNA]</scope>
    <source>
        <strain evidence="3 4">DSM 102238</strain>
    </source>
</reference>
<dbReference type="InterPro" id="IPR004629">
    <property type="entry name" value="WecG_TagA_CpsF"/>
</dbReference>
<proteinExistence type="predicted"/>
<protein>
    <submittedName>
        <fullName evidence="3">Exopolysaccharide biosynthesis WecB/TagA/CpsF family protein</fullName>
    </submittedName>
</protein>
<keyword evidence="2" id="KW-0808">Transferase</keyword>
<keyword evidence="1" id="KW-0328">Glycosyltransferase</keyword>
<evidence type="ECO:0000313" key="3">
    <source>
        <dbReference type="EMBL" id="MBB3998787.1"/>
    </source>
</evidence>
<evidence type="ECO:0000256" key="1">
    <source>
        <dbReference type="ARBA" id="ARBA00022676"/>
    </source>
</evidence>
<dbReference type="PANTHER" id="PTHR34136">
    <property type="match status" value="1"/>
</dbReference>
<accession>A0A7W6MK38</accession>
<dbReference type="EMBL" id="JACIEK010000006">
    <property type="protein sequence ID" value="MBB3998787.1"/>
    <property type="molecule type" value="Genomic_DNA"/>
</dbReference>
<gene>
    <name evidence="3" type="ORF">GGR04_002635</name>
</gene>
<dbReference type="Proteomes" id="UP000542776">
    <property type="component" value="Unassembled WGS sequence"/>
</dbReference>
<dbReference type="RefSeq" id="WP_281383094.1">
    <property type="nucleotide sequence ID" value="NZ_JACIEK010000006.1"/>
</dbReference>
<dbReference type="GO" id="GO:0016758">
    <property type="term" value="F:hexosyltransferase activity"/>
    <property type="evidence" value="ECO:0007669"/>
    <property type="project" value="TreeGrafter"/>
</dbReference>
<evidence type="ECO:0000313" key="4">
    <source>
        <dbReference type="Proteomes" id="UP000542776"/>
    </source>
</evidence>